<dbReference type="GO" id="GO:0015035">
    <property type="term" value="F:protein-disulfide reductase activity"/>
    <property type="evidence" value="ECO:0007669"/>
    <property type="project" value="UniProtKB-UniRule"/>
</dbReference>
<dbReference type="InterPro" id="IPR005746">
    <property type="entry name" value="Thioredoxin"/>
</dbReference>
<feature type="site" description="Contributes to redox potential value" evidence="8">
    <location>
        <position position="31"/>
    </location>
</feature>
<dbReference type="Pfam" id="PF00085">
    <property type="entry name" value="Thioredoxin"/>
    <property type="match status" value="1"/>
</dbReference>
<dbReference type="HOGENOM" id="CLU_090389_10_4_4"/>
<evidence type="ECO:0000256" key="4">
    <source>
        <dbReference type="ARBA" id="ARBA00023157"/>
    </source>
</evidence>
<feature type="site" description="Contributes to redox potential value" evidence="8">
    <location>
        <position position="32"/>
    </location>
</feature>
<dbReference type="InterPro" id="IPR013766">
    <property type="entry name" value="Thioredoxin_domain"/>
</dbReference>
<name>S6AD46_SULDS</name>
<dbReference type="AlphaFoldDB" id="S6AD46"/>
<comment type="similarity">
    <text evidence="1 7">Belongs to the thioredoxin family.</text>
</comment>
<feature type="site" description="Deprotonates C-terminal active site Cys" evidence="8">
    <location>
        <position position="24"/>
    </location>
</feature>
<dbReference type="Gene3D" id="3.40.30.10">
    <property type="entry name" value="Glutaredoxin"/>
    <property type="match status" value="1"/>
</dbReference>
<dbReference type="STRING" id="1163617.SCD_n02350"/>
<evidence type="ECO:0000256" key="6">
    <source>
        <dbReference type="NCBIfam" id="TIGR01068"/>
    </source>
</evidence>
<evidence type="ECO:0000256" key="1">
    <source>
        <dbReference type="ARBA" id="ARBA00008987"/>
    </source>
</evidence>
<evidence type="ECO:0000256" key="5">
    <source>
        <dbReference type="ARBA" id="ARBA00023284"/>
    </source>
</evidence>
<dbReference type="eggNOG" id="COG3118">
    <property type="taxonomic scope" value="Bacteria"/>
</dbReference>
<dbReference type="KEGG" id="sdr:SCD_n02350"/>
<dbReference type="RefSeq" id="WP_009205356.1">
    <property type="nucleotide sequence ID" value="NC_022357.1"/>
</dbReference>
<dbReference type="InterPro" id="IPR036249">
    <property type="entry name" value="Thioredoxin-like_sf"/>
</dbReference>
<dbReference type="PIRSF" id="PIRSF000077">
    <property type="entry name" value="Thioredoxin"/>
    <property type="match status" value="1"/>
</dbReference>
<feature type="domain" description="Thioredoxin" evidence="10">
    <location>
        <begin position="1"/>
        <end position="105"/>
    </location>
</feature>
<feature type="active site" description="Nucleophile" evidence="8">
    <location>
        <position position="30"/>
    </location>
</feature>
<dbReference type="PANTHER" id="PTHR45663">
    <property type="entry name" value="GEO12009P1"/>
    <property type="match status" value="1"/>
</dbReference>
<dbReference type="PROSITE" id="PS00194">
    <property type="entry name" value="THIOREDOXIN_1"/>
    <property type="match status" value="1"/>
</dbReference>
<keyword evidence="5 9" id="KW-0676">Redox-active center</keyword>
<evidence type="ECO:0000256" key="3">
    <source>
        <dbReference type="ARBA" id="ARBA00022982"/>
    </source>
</evidence>
<dbReference type="PRINTS" id="PR00421">
    <property type="entry name" value="THIOREDOXIN"/>
</dbReference>
<keyword evidence="4 9" id="KW-1015">Disulfide bond</keyword>
<dbReference type="OrthoDB" id="9790390at2"/>
<gene>
    <name evidence="11" type="ORF">SCD_n02350</name>
</gene>
<organism evidence="11 12">
    <name type="scientific">Sulfuricella denitrificans (strain DSM 22764 / NBRC 105220 / skB26)</name>
    <dbReference type="NCBI Taxonomy" id="1163617"/>
    <lineage>
        <taxon>Bacteria</taxon>
        <taxon>Pseudomonadati</taxon>
        <taxon>Pseudomonadota</taxon>
        <taxon>Betaproteobacteria</taxon>
        <taxon>Nitrosomonadales</taxon>
        <taxon>Sulfuricellaceae</taxon>
        <taxon>Sulfuricella</taxon>
    </lineage>
</organism>
<dbReference type="PROSITE" id="PS51352">
    <property type="entry name" value="THIOREDOXIN_2"/>
    <property type="match status" value="1"/>
</dbReference>
<dbReference type="GO" id="GO:0005829">
    <property type="term" value="C:cytosol"/>
    <property type="evidence" value="ECO:0007669"/>
    <property type="project" value="TreeGrafter"/>
</dbReference>
<dbReference type="InterPro" id="IPR017937">
    <property type="entry name" value="Thioredoxin_CS"/>
</dbReference>
<feature type="disulfide bond" description="Redox-active" evidence="9">
    <location>
        <begin position="30"/>
        <end position="33"/>
    </location>
</feature>
<reference evidence="11 12" key="1">
    <citation type="journal article" date="2012" name="Appl. Environ. Microbiol.">
        <title>Draft genome sequence of a psychrotolerant sulfur-oxidizing bacterium, Sulfuricella denitrificans skB26, and proteomic insights into cold adaptation.</title>
        <authorList>
            <person name="Watanabe T."/>
            <person name="Kojima H."/>
            <person name="Fukui M."/>
        </authorList>
    </citation>
    <scope>NUCLEOTIDE SEQUENCE [LARGE SCALE GENOMIC DNA]</scope>
    <source>
        <strain evidence="12">skB26</strain>
    </source>
</reference>
<proteinExistence type="inferred from homology"/>
<accession>S6AD46</accession>
<dbReference type="SUPFAM" id="SSF52833">
    <property type="entry name" value="Thioredoxin-like"/>
    <property type="match status" value="1"/>
</dbReference>
<keyword evidence="2" id="KW-0813">Transport</keyword>
<evidence type="ECO:0000256" key="9">
    <source>
        <dbReference type="PIRSR" id="PIRSR000077-4"/>
    </source>
</evidence>
<keyword evidence="12" id="KW-1185">Reference proteome</keyword>
<dbReference type="CDD" id="cd02947">
    <property type="entry name" value="TRX_family"/>
    <property type="match status" value="1"/>
</dbReference>
<evidence type="ECO:0000256" key="7">
    <source>
        <dbReference type="PIRNR" id="PIRNR000077"/>
    </source>
</evidence>
<keyword evidence="3" id="KW-0249">Electron transport</keyword>
<dbReference type="Proteomes" id="UP000015559">
    <property type="component" value="Chromosome"/>
</dbReference>
<evidence type="ECO:0000256" key="2">
    <source>
        <dbReference type="ARBA" id="ARBA00022448"/>
    </source>
</evidence>
<sequence length="123" mass="13607">MATVDLNQGNFESTVIGNDIVIVDFWAPWCGPCRSFAPTYEQMSEKYPDITFAKVNTEAETDLAGYFQIRSIPTLMVFREKVVIYSEAGALPASGLEQLIEQVKGLDMVEVHKQIAAEEAKGS</sequence>
<evidence type="ECO:0000313" key="11">
    <source>
        <dbReference type="EMBL" id="BAN36158.1"/>
    </source>
</evidence>
<dbReference type="EMBL" id="AP013066">
    <property type="protein sequence ID" value="BAN36158.1"/>
    <property type="molecule type" value="Genomic_DNA"/>
</dbReference>
<dbReference type="NCBIfam" id="TIGR01068">
    <property type="entry name" value="thioredoxin"/>
    <property type="match status" value="1"/>
</dbReference>
<evidence type="ECO:0000313" key="12">
    <source>
        <dbReference type="Proteomes" id="UP000015559"/>
    </source>
</evidence>
<evidence type="ECO:0000259" key="10">
    <source>
        <dbReference type="PROSITE" id="PS51352"/>
    </source>
</evidence>
<evidence type="ECO:0000256" key="8">
    <source>
        <dbReference type="PIRSR" id="PIRSR000077-1"/>
    </source>
</evidence>
<feature type="active site" description="Nucleophile" evidence="8">
    <location>
        <position position="33"/>
    </location>
</feature>
<protein>
    <recommendedName>
        <fullName evidence="6 7">Thioredoxin</fullName>
    </recommendedName>
</protein>
<dbReference type="PANTHER" id="PTHR45663:SF40">
    <property type="entry name" value="THIOREDOXIN 2"/>
    <property type="match status" value="1"/>
</dbReference>